<evidence type="ECO:0000313" key="4">
    <source>
        <dbReference type="Proteomes" id="UP000254920"/>
    </source>
</evidence>
<dbReference type="Proteomes" id="UP000254920">
    <property type="component" value="Unassembled WGS sequence"/>
</dbReference>
<organism evidence="2 4">
    <name type="scientific">Campylobacter sputorum subsp. sputorum</name>
    <dbReference type="NCBI Taxonomy" id="32024"/>
    <lineage>
        <taxon>Bacteria</taxon>
        <taxon>Pseudomonadati</taxon>
        <taxon>Campylobacterota</taxon>
        <taxon>Epsilonproteobacteria</taxon>
        <taxon>Campylobacterales</taxon>
        <taxon>Campylobacteraceae</taxon>
        <taxon>Campylobacter</taxon>
    </lineage>
</organism>
<evidence type="ECO:0000313" key="2">
    <source>
        <dbReference type="EMBL" id="SUX11193.1"/>
    </source>
</evidence>
<keyword evidence="4" id="KW-1185">Reference proteome</keyword>
<feature type="region of interest" description="Disordered" evidence="1">
    <location>
        <begin position="27"/>
        <end position="48"/>
    </location>
</feature>
<name>A0A381DKG4_9BACT</name>
<dbReference type="RefSeq" id="WP_089181954.1">
    <property type="nucleotide sequence ID" value="NZ_CP043427.1"/>
</dbReference>
<proteinExistence type="predicted"/>
<evidence type="ECO:0000313" key="3">
    <source>
        <dbReference type="EMBL" id="SUX11251.1"/>
    </source>
</evidence>
<feature type="compositionally biased region" description="Low complexity" evidence="1">
    <location>
        <begin position="39"/>
        <end position="48"/>
    </location>
</feature>
<gene>
    <name evidence="2" type="ORF">NCTC12475_01409</name>
    <name evidence="3" type="ORF">NCTC12475_01467</name>
</gene>
<dbReference type="GeneID" id="93090111"/>
<evidence type="ECO:0000256" key="1">
    <source>
        <dbReference type="SAM" id="MobiDB-lite"/>
    </source>
</evidence>
<dbReference type="EMBL" id="UFVD01000001">
    <property type="protein sequence ID" value="SUX11251.1"/>
    <property type="molecule type" value="Genomic_DNA"/>
</dbReference>
<reference evidence="2 4" key="1">
    <citation type="submission" date="2018-06" db="EMBL/GenBank/DDBJ databases">
        <authorList>
            <consortium name="Pathogen Informatics"/>
            <person name="Doyle S."/>
        </authorList>
    </citation>
    <scope>NUCLEOTIDE SEQUENCE [LARGE SCALE GENOMIC DNA]</scope>
    <source>
        <strain evidence="2 4">NCTC12475</strain>
    </source>
</reference>
<sequence>MIGSINGFESNLSYYNTNTTTNLKENSVKEQLTRDNSNIKEQTTQEQTINQTNENKLEENTKDIITKIKEKQKTQSKEEMAKQNARFRNYFYNKSDYDILGEFVKFDRNEVDWKEKSIVQLEELLNKKYTKEEQEYIFNISIFDIETIGDADLLVDNNLVT</sequence>
<protein>
    <submittedName>
        <fullName evidence="2">Uncharacterized protein</fullName>
    </submittedName>
</protein>
<dbReference type="EMBL" id="UFVD01000001">
    <property type="protein sequence ID" value="SUX11193.1"/>
    <property type="molecule type" value="Genomic_DNA"/>
</dbReference>
<dbReference type="AlphaFoldDB" id="A0A381DKG4"/>
<accession>A0A381DKG4</accession>